<dbReference type="EMBL" id="LAZR01031724">
    <property type="protein sequence ID" value="KKL52909.1"/>
    <property type="molecule type" value="Genomic_DNA"/>
</dbReference>
<dbReference type="PANTHER" id="PTHR24104:SF25">
    <property type="entry name" value="PROTEIN LIN-41"/>
    <property type="match status" value="1"/>
</dbReference>
<gene>
    <name evidence="2" type="ORF">LCGC14_2280740</name>
</gene>
<dbReference type="PANTHER" id="PTHR24104">
    <property type="entry name" value="E3 UBIQUITIN-PROTEIN LIGASE NHLRC1-RELATED"/>
    <property type="match status" value="1"/>
</dbReference>
<name>A0A0F9CUQ1_9ZZZZ</name>
<evidence type="ECO:0008006" key="3">
    <source>
        <dbReference type="Google" id="ProtNLM"/>
    </source>
</evidence>
<dbReference type="CDD" id="cd05819">
    <property type="entry name" value="NHL"/>
    <property type="match status" value="1"/>
</dbReference>
<dbReference type="PROSITE" id="PS51125">
    <property type="entry name" value="NHL"/>
    <property type="match status" value="1"/>
</dbReference>
<evidence type="ECO:0000256" key="1">
    <source>
        <dbReference type="ARBA" id="ARBA00022737"/>
    </source>
</evidence>
<dbReference type="InterPro" id="IPR050952">
    <property type="entry name" value="TRIM-NHL_E3_ligases"/>
</dbReference>
<comment type="caution">
    <text evidence="2">The sequence shown here is derived from an EMBL/GenBank/DDBJ whole genome shotgun (WGS) entry which is preliminary data.</text>
</comment>
<dbReference type="InterPro" id="IPR001258">
    <property type="entry name" value="NHL_repeat"/>
</dbReference>
<accession>A0A0F9CUQ1</accession>
<dbReference type="InterPro" id="IPR011042">
    <property type="entry name" value="6-blade_b-propeller_TolB-like"/>
</dbReference>
<sequence length="344" mass="36441">AALLVAAAVLAAVSAIWLLPGGEGPQEAPPIPVSGEERPLEQVSTNTFPAELLWQIPLSETDAPDSASMPAEIAVLDGRIFVLDTNHSRILEIDDEGNVLQVLDSQSDGRLALQGPMAITAYDGMLYVANSGGGNVIVLDPEGVVERVISPQVAPAEHPLRPIGIAVARNGHIFLSDPDNHRILHLDEEGALVSSLGSGARDSGEYGLNTPGGLSLDARGNLYVVDMLNYAMKKYSPSGKFLLQVGEAGDTEGTFSRPKAVAVDTDGRIFVSDTLQVAVEVFASDGRYAGFIGRDNPEDRRSDSIFQAPHGLKIVGDTLYVVDRFAGLFAFELPPEVASQTSTD</sequence>
<keyword evidence="1" id="KW-0677">Repeat</keyword>
<dbReference type="GO" id="GO:0008270">
    <property type="term" value="F:zinc ion binding"/>
    <property type="evidence" value="ECO:0007669"/>
    <property type="project" value="UniProtKB-KW"/>
</dbReference>
<proteinExistence type="predicted"/>
<dbReference type="SUPFAM" id="SSF101898">
    <property type="entry name" value="NHL repeat"/>
    <property type="match status" value="1"/>
</dbReference>
<feature type="non-terminal residue" evidence="2">
    <location>
        <position position="1"/>
    </location>
</feature>
<protein>
    <recommendedName>
        <fullName evidence="3">SMP-30/Gluconolactonase/LRE-like region domain-containing protein</fullName>
    </recommendedName>
</protein>
<organism evidence="2">
    <name type="scientific">marine sediment metagenome</name>
    <dbReference type="NCBI Taxonomy" id="412755"/>
    <lineage>
        <taxon>unclassified sequences</taxon>
        <taxon>metagenomes</taxon>
        <taxon>ecological metagenomes</taxon>
    </lineage>
</organism>
<dbReference type="AlphaFoldDB" id="A0A0F9CUQ1"/>
<evidence type="ECO:0000313" key="2">
    <source>
        <dbReference type="EMBL" id="KKL52909.1"/>
    </source>
</evidence>
<reference evidence="2" key="1">
    <citation type="journal article" date="2015" name="Nature">
        <title>Complex archaea that bridge the gap between prokaryotes and eukaryotes.</title>
        <authorList>
            <person name="Spang A."/>
            <person name="Saw J.H."/>
            <person name="Jorgensen S.L."/>
            <person name="Zaremba-Niedzwiedzka K."/>
            <person name="Martijn J."/>
            <person name="Lind A.E."/>
            <person name="van Eijk R."/>
            <person name="Schleper C."/>
            <person name="Guy L."/>
            <person name="Ettema T.J."/>
        </authorList>
    </citation>
    <scope>NUCLEOTIDE SEQUENCE</scope>
</reference>
<dbReference type="Gene3D" id="2.120.10.30">
    <property type="entry name" value="TolB, C-terminal domain"/>
    <property type="match status" value="2"/>
</dbReference>